<reference evidence="2" key="1">
    <citation type="journal article" date="2023" name="Mol. Biol. Evol.">
        <title>Third-Generation Sequencing Reveals the Adaptive Role of the Epigenome in Three Deep-Sea Polychaetes.</title>
        <authorList>
            <person name="Perez M."/>
            <person name="Aroh O."/>
            <person name="Sun Y."/>
            <person name="Lan Y."/>
            <person name="Juniper S.K."/>
            <person name="Young C.R."/>
            <person name="Angers B."/>
            <person name="Qian P.Y."/>
        </authorList>
    </citation>
    <scope>NUCLEOTIDE SEQUENCE</scope>
    <source>
        <strain evidence="2">R07B-5</strain>
    </source>
</reference>
<feature type="region of interest" description="Disordered" evidence="1">
    <location>
        <begin position="1"/>
        <end position="77"/>
    </location>
</feature>
<evidence type="ECO:0000256" key="1">
    <source>
        <dbReference type="SAM" id="MobiDB-lite"/>
    </source>
</evidence>
<sequence length="89" mass="9021">MLKEVKGGAGTPGSVTGGSGAGGDGHIKTKAGAMKEEGGAMKEEPGERVDQGIKEDPEGDAGPPQPLQNGQLEGGYNTGRRLMLPLLHL</sequence>
<feature type="compositionally biased region" description="Basic and acidic residues" evidence="1">
    <location>
        <begin position="33"/>
        <end position="56"/>
    </location>
</feature>
<comment type="caution">
    <text evidence="2">The sequence shown here is derived from an EMBL/GenBank/DDBJ whole genome shotgun (WGS) entry which is preliminary data.</text>
</comment>
<evidence type="ECO:0000313" key="2">
    <source>
        <dbReference type="EMBL" id="KAK2176640.1"/>
    </source>
</evidence>
<dbReference type="AlphaFoldDB" id="A0AAD9KTK1"/>
<gene>
    <name evidence="2" type="ORF">NP493_650g01001</name>
</gene>
<evidence type="ECO:0000313" key="3">
    <source>
        <dbReference type="Proteomes" id="UP001209878"/>
    </source>
</evidence>
<dbReference type="EMBL" id="JAODUO010000649">
    <property type="protein sequence ID" value="KAK2176640.1"/>
    <property type="molecule type" value="Genomic_DNA"/>
</dbReference>
<feature type="compositionally biased region" description="Gly residues" evidence="1">
    <location>
        <begin position="7"/>
        <end position="24"/>
    </location>
</feature>
<name>A0AAD9KTK1_RIDPI</name>
<organism evidence="2 3">
    <name type="scientific">Ridgeia piscesae</name>
    <name type="common">Tubeworm</name>
    <dbReference type="NCBI Taxonomy" id="27915"/>
    <lineage>
        <taxon>Eukaryota</taxon>
        <taxon>Metazoa</taxon>
        <taxon>Spiralia</taxon>
        <taxon>Lophotrochozoa</taxon>
        <taxon>Annelida</taxon>
        <taxon>Polychaeta</taxon>
        <taxon>Sedentaria</taxon>
        <taxon>Canalipalpata</taxon>
        <taxon>Sabellida</taxon>
        <taxon>Siboglinidae</taxon>
        <taxon>Ridgeia</taxon>
    </lineage>
</organism>
<protein>
    <submittedName>
        <fullName evidence="2">Uncharacterized protein</fullName>
    </submittedName>
</protein>
<dbReference type="Proteomes" id="UP001209878">
    <property type="component" value="Unassembled WGS sequence"/>
</dbReference>
<keyword evidence="3" id="KW-1185">Reference proteome</keyword>
<proteinExistence type="predicted"/>
<accession>A0AAD9KTK1</accession>